<sequence length="188" mass="21470">MSADLQTKFSNFLISAKESLITTTSVIYQGIKEEPWISEDELRSIVDQAVRIANNFCEDVKKPVKELSWKDPLASQVISDKSDIVKNLPRDIKKGFNANSPRDITEDFRRCDDKMKPKWTHNKTWKESEETTSRVVKEILSVLKNIWNNPAFGSEVARTLNERTYQQTVIVPLIQVALKNLPVGDSFG</sequence>
<proteinExistence type="predicted"/>
<gene>
    <name evidence="1" type="ORF">DHETER_LOCUS7560</name>
</gene>
<comment type="caution">
    <text evidence="1">The sequence shown here is derived from an EMBL/GenBank/DDBJ whole genome shotgun (WGS) entry which is preliminary data.</text>
</comment>
<evidence type="ECO:0000313" key="1">
    <source>
        <dbReference type="EMBL" id="CAG8609124.1"/>
    </source>
</evidence>
<dbReference type="EMBL" id="CAJVPU010010818">
    <property type="protein sequence ID" value="CAG8609124.1"/>
    <property type="molecule type" value="Genomic_DNA"/>
</dbReference>
<keyword evidence="2" id="KW-1185">Reference proteome</keyword>
<dbReference type="Proteomes" id="UP000789702">
    <property type="component" value="Unassembled WGS sequence"/>
</dbReference>
<name>A0ACA9MTZ3_9GLOM</name>
<reference evidence="1" key="1">
    <citation type="submission" date="2021-06" db="EMBL/GenBank/DDBJ databases">
        <authorList>
            <person name="Kallberg Y."/>
            <person name="Tangrot J."/>
            <person name="Rosling A."/>
        </authorList>
    </citation>
    <scope>NUCLEOTIDE SEQUENCE</scope>
    <source>
        <strain evidence="1">IL203A</strain>
    </source>
</reference>
<organism evidence="1 2">
    <name type="scientific">Dentiscutata heterogama</name>
    <dbReference type="NCBI Taxonomy" id="1316150"/>
    <lineage>
        <taxon>Eukaryota</taxon>
        <taxon>Fungi</taxon>
        <taxon>Fungi incertae sedis</taxon>
        <taxon>Mucoromycota</taxon>
        <taxon>Glomeromycotina</taxon>
        <taxon>Glomeromycetes</taxon>
        <taxon>Diversisporales</taxon>
        <taxon>Gigasporaceae</taxon>
        <taxon>Dentiscutata</taxon>
    </lineage>
</organism>
<accession>A0ACA9MTZ3</accession>
<evidence type="ECO:0000313" key="2">
    <source>
        <dbReference type="Proteomes" id="UP000789702"/>
    </source>
</evidence>
<feature type="non-terminal residue" evidence="1">
    <location>
        <position position="188"/>
    </location>
</feature>
<protein>
    <submittedName>
        <fullName evidence="1">3630_t:CDS:1</fullName>
    </submittedName>
</protein>